<evidence type="ECO:0000313" key="9">
    <source>
        <dbReference type="Proteomes" id="UP000219636"/>
    </source>
</evidence>
<organism evidence="8 9">
    <name type="scientific">Ureibacillus xyleni</name>
    <dbReference type="NCBI Taxonomy" id="614648"/>
    <lineage>
        <taxon>Bacteria</taxon>
        <taxon>Bacillati</taxon>
        <taxon>Bacillota</taxon>
        <taxon>Bacilli</taxon>
        <taxon>Bacillales</taxon>
        <taxon>Caryophanaceae</taxon>
        <taxon>Ureibacillus</taxon>
    </lineage>
</organism>
<dbReference type="OrthoDB" id="1632160at2"/>
<evidence type="ECO:0000256" key="3">
    <source>
        <dbReference type="ARBA" id="ARBA00022475"/>
    </source>
</evidence>
<evidence type="ECO:0000256" key="7">
    <source>
        <dbReference type="SAM" id="Phobius"/>
    </source>
</evidence>
<dbReference type="PANTHER" id="PTHR33884:SF3">
    <property type="entry name" value="UPF0410 PROTEIN YMGE"/>
    <property type="match status" value="1"/>
</dbReference>
<sequence length="86" mass="9268">MMSFIWYLIIGGILGWLAGVIIGRDVPGGIIGNIIAGIIGSWIGSAILGNWGWQVSDFYVFPALLGAIALIFIVSLVMRSMKRKTT</sequence>
<keyword evidence="5 7" id="KW-1133">Transmembrane helix</keyword>
<dbReference type="GO" id="GO:0005886">
    <property type="term" value="C:plasma membrane"/>
    <property type="evidence" value="ECO:0007669"/>
    <property type="project" value="UniProtKB-SubCell"/>
</dbReference>
<dbReference type="EMBL" id="OBMQ01000004">
    <property type="protein sequence ID" value="SOC06256.1"/>
    <property type="molecule type" value="Genomic_DNA"/>
</dbReference>
<keyword evidence="4 7" id="KW-0812">Transmembrane</keyword>
<proteinExistence type="inferred from homology"/>
<comment type="similarity">
    <text evidence="2">Belongs to the UPF0410 family.</text>
</comment>
<gene>
    <name evidence="8" type="ORF">SAMN05880501_104223</name>
</gene>
<dbReference type="Pfam" id="PF04226">
    <property type="entry name" value="Transgly_assoc"/>
    <property type="match status" value="1"/>
</dbReference>
<keyword evidence="9" id="KW-1185">Reference proteome</keyword>
<evidence type="ECO:0000313" key="8">
    <source>
        <dbReference type="EMBL" id="SOC06256.1"/>
    </source>
</evidence>
<name>A0A285SEG8_9BACL</name>
<evidence type="ECO:0000256" key="4">
    <source>
        <dbReference type="ARBA" id="ARBA00022692"/>
    </source>
</evidence>
<keyword evidence="6 7" id="KW-0472">Membrane</keyword>
<dbReference type="RefSeq" id="WP_097073172.1">
    <property type="nucleotide sequence ID" value="NZ_OBMQ01000004.1"/>
</dbReference>
<dbReference type="Proteomes" id="UP000219636">
    <property type="component" value="Unassembled WGS sequence"/>
</dbReference>
<dbReference type="AlphaFoldDB" id="A0A285SEG8"/>
<feature type="transmembrane region" description="Helical" evidence="7">
    <location>
        <begin position="59"/>
        <end position="78"/>
    </location>
</feature>
<reference evidence="9" key="1">
    <citation type="submission" date="2017-08" db="EMBL/GenBank/DDBJ databases">
        <authorList>
            <person name="Varghese N."/>
            <person name="Submissions S."/>
        </authorList>
    </citation>
    <scope>NUCLEOTIDE SEQUENCE [LARGE SCALE GENOMIC DNA]</scope>
    <source>
        <strain evidence="9">JC22</strain>
    </source>
</reference>
<evidence type="ECO:0000256" key="2">
    <source>
        <dbReference type="ARBA" id="ARBA00011006"/>
    </source>
</evidence>
<evidence type="ECO:0000256" key="5">
    <source>
        <dbReference type="ARBA" id="ARBA00022989"/>
    </source>
</evidence>
<feature type="transmembrane region" description="Helical" evidence="7">
    <location>
        <begin position="30"/>
        <end position="53"/>
    </location>
</feature>
<dbReference type="PANTHER" id="PTHR33884">
    <property type="entry name" value="UPF0410 PROTEIN YMGE"/>
    <property type="match status" value="1"/>
</dbReference>
<accession>A0A285SEG8</accession>
<protein>
    <submittedName>
        <fullName evidence="8">Uncharacterized membrane protein YeaQ/YmgE (Transglycosylase-associated protein family)</fullName>
    </submittedName>
</protein>
<feature type="transmembrane region" description="Helical" evidence="7">
    <location>
        <begin position="6"/>
        <end position="23"/>
    </location>
</feature>
<evidence type="ECO:0000256" key="1">
    <source>
        <dbReference type="ARBA" id="ARBA00004651"/>
    </source>
</evidence>
<keyword evidence="3" id="KW-1003">Cell membrane</keyword>
<comment type="subcellular location">
    <subcellularLocation>
        <location evidence="1">Cell membrane</location>
        <topology evidence="1">Multi-pass membrane protein</topology>
    </subcellularLocation>
</comment>
<evidence type="ECO:0000256" key="6">
    <source>
        <dbReference type="ARBA" id="ARBA00023136"/>
    </source>
</evidence>
<dbReference type="InterPro" id="IPR007341">
    <property type="entry name" value="Transgly_assoc"/>
</dbReference>